<proteinExistence type="predicted"/>
<organism evidence="1 2">
    <name type="scientific">Sporomusa acidovorans (strain ATCC 49682 / DSM 3132 / Mol)</name>
    <dbReference type="NCBI Taxonomy" id="1123286"/>
    <lineage>
        <taxon>Bacteria</taxon>
        <taxon>Bacillati</taxon>
        <taxon>Bacillota</taxon>
        <taxon>Negativicutes</taxon>
        <taxon>Selenomonadales</taxon>
        <taxon>Sporomusaceae</taxon>
        <taxon>Sporomusa</taxon>
    </lineage>
</organism>
<keyword evidence="2" id="KW-1185">Reference proteome</keyword>
<dbReference type="Proteomes" id="UP000216052">
    <property type="component" value="Chromosome"/>
</dbReference>
<reference evidence="1" key="1">
    <citation type="submission" date="2024-05" db="EMBL/GenBank/DDBJ databases">
        <title>Isolation and characterization of Sporomusa carbonis sp. nov., a carboxydotrophic hydrogenogen in the genus of Sporomusa isolated from a charcoal burning pile.</title>
        <authorList>
            <person name="Boeer T."/>
            <person name="Rosenbaum F."/>
            <person name="Eysell L."/>
            <person name="Mueller V."/>
            <person name="Daniel R."/>
            <person name="Poehlein A."/>
        </authorList>
    </citation>
    <scope>NUCLEOTIDE SEQUENCE [LARGE SCALE GENOMIC DNA]</scope>
    <source>
        <strain evidence="1">DSM 3132</strain>
    </source>
</reference>
<dbReference type="InterPro" id="IPR050509">
    <property type="entry name" value="CoA-transferase_III"/>
</dbReference>
<accession>A0ABZ3J0H3</accession>
<dbReference type="GO" id="GO:0033608">
    <property type="term" value="F:formyl-CoA transferase activity"/>
    <property type="evidence" value="ECO:0007669"/>
    <property type="project" value="UniProtKB-EC"/>
</dbReference>
<dbReference type="EMBL" id="CP155571">
    <property type="protein sequence ID" value="XFO71646.1"/>
    <property type="molecule type" value="Genomic_DNA"/>
</dbReference>
<keyword evidence="1" id="KW-0808">Transferase</keyword>
<dbReference type="SUPFAM" id="SSF89796">
    <property type="entry name" value="CoA-transferase family III (CaiB/BaiF)"/>
    <property type="match status" value="1"/>
</dbReference>
<sequence length="391" mass="43402">MLAESFAGLKVLDLTRYLPGGYATQVFADLGAEVIKVEEIKKGDFCRGDDPKINNVSYYFAALCRNKKSIAINLKSSDGQRIFKRLAETADIIIENFRPGVTKRLGIDYEEIKKTNPKIIYCSLSGFGQNNPLSLKAIHDLNLQALSGYLSLNGGKPSPIHLADAATAMVGALGIAAALFHREVTGAGQYVDVAMFESFIWWLSLLYSRFHFQGNQISAETIEYPALCYNTYETKDKKLMAFAMVEDKFWKEFCENTGMQDLIPKQFLRRQEDPEAWQKMCSLVASKTRTEWLEWLDGKDICITPVKNMGDAAKDILAGNTGILDYVEFPIVGKILQTGLPIHLSAIPTSLQAATPPPELGQHTREILARIGFNNGEIETFINKGVVGGIK</sequence>
<evidence type="ECO:0000313" key="1">
    <source>
        <dbReference type="EMBL" id="XFO71646.1"/>
    </source>
</evidence>
<protein>
    <submittedName>
        <fullName evidence="1">Formyl-CoA:oxalate CoA-transferase</fullName>
        <ecNumber evidence="1">2.8.3.16</ecNumber>
    </submittedName>
</protein>
<evidence type="ECO:0000313" key="2">
    <source>
        <dbReference type="Proteomes" id="UP000216052"/>
    </source>
</evidence>
<dbReference type="Gene3D" id="3.30.1540.10">
    <property type="entry name" value="formyl-coa transferase, domain 3"/>
    <property type="match status" value="1"/>
</dbReference>
<dbReference type="InterPro" id="IPR044855">
    <property type="entry name" value="CoA-Trfase_III_dom3_sf"/>
</dbReference>
<dbReference type="Gene3D" id="3.40.50.10540">
    <property type="entry name" value="Crotonobetainyl-coa:carnitine coa-transferase, domain 1"/>
    <property type="match status" value="1"/>
</dbReference>
<dbReference type="EC" id="2.8.3.16" evidence="1"/>
<dbReference type="PANTHER" id="PTHR48228">
    <property type="entry name" value="SUCCINYL-COA--D-CITRAMALATE COA-TRANSFERASE"/>
    <property type="match status" value="1"/>
</dbReference>
<dbReference type="RefSeq" id="WP_093794529.1">
    <property type="nucleotide sequence ID" value="NZ_CP155571.1"/>
</dbReference>
<dbReference type="InterPro" id="IPR023606">
    <property type="entry name" value="CoA-Trfase_III_dom_1_sf"/>
</dbReference>
<gene>
    <name evidence="1" type="primary">frc</name>
    <name evidence="1" type="ORF">SPACI_016800</name>
</gene>
<dbReference type="PANTHER" id="PTHR48228:SF5">
    <property type="entry name" value="ALPHA-METHYLACYL-COA RACEMASE"/>
    <property type="match status" value="1"/>
</dbReference>
<name>A0ABZ3J0H3_SPOA4</name>
<dbReference type="Pfam" id="PF02515">
    <property type="entry name" value="CoA_transf_3"/>
    <property type="match status" value="1"/>
</dbReference>
<dbReference type="InterPro" id="IPR003673">
    <property type="entry name" value="CoA-Trfase_fam_III"/>
</dbReference>